<gene>
    <name evidence="1" type="ORF">MEUPH1_LOCUS13097</name>
    <name evidence="2" type="ORF">MEUPH1_LOCUS13139</name>
</gene>
<evidence type="ECO:0000313" key="1">
    <source>
        <dbReference type="EMBL" id="CAI6357473.1"/>
    </source>
</evidence>
<dbReference type="Proteomes" id="UP001160148">
    <property type="component" value="Unassembled WGS sequence"/>
</dbReference>
<reference evidence="2 3" key="1">
    <citation type="submission" date="2023-01" db="EMBL/GenBank/DDBJ databases">
        <authorList>
            <person name="Whitehead M."/>
        </authorList>
    </citation>
    <scope>NUCLEOTIDE SEQUENCE [LARGE SCALE GENOMIC DNA]</scope>
</reference>
<sequence>MRKNSSKTVPPLIIPKTRIKSVSNHSQSRPTPKLKIMDSSPQQTNLFYHHINHHLVNHHQKRTKYVSNNRFSPLINETDVFENKVNDTDDMDLDSTLNEPTFLPKITTNITPQKIFIRSVTDFNSFCKTIKEVINA</sequence>
<evidence type="ECO:0000313" key="2">
    <source>
        <dbReference type="EMBL" id="CAI6357519.1"/>
    </source>
</evidence>
<accession>A0AAV0WPE6</accession>
<dbReference type="AlphaFoldDB" id="A0AAV0WPE6"/>
<evidence type="ECO:0000313" key="3">
    <source>
        <dbReference type="Proteomes" id="UP001160148"/>
    </source>
</evidence>
<proteinExistence type="predicted"/>
<comment type="caution">
    <text evidence="2">The sequence shown here is derived from an EMBL/GenBank/DDBJ whole genome shotgun (WGS) entry which is preliminary data.</text>
</comment>
<name>A0AAV0WPE6_9HEMI</name>
<protein>
    <submittedName>
        <fullName evidence="2">Uncharacterized protein</fullName>
    </submittedName>
</protein>
<dbReference type="EMBL" id="CARXXK010000002">
    <property type="protein sequence ID" value="CAI6357473.1"/>
    <property type="molecule type" value="Genomic_DNA"/>
</dbReference>
<organism evidence="2 3">
    <name type="scientific">Macrosiphum euphorbiae</name>
    <name type="common">potato aphid</name>
    <dbReference type="NCBI Taxonomy" id="13131"/>
    <lineage>
        <taxon>Eukaryota</taxon>
        <taxon>Metazoa</taxon>
        <taxon>Ecdysozoa</taxon>
        <taxon>Arthropoda</taxon>
        <taxon>Hexapoda</taxon>
        <taxon>Insecta</taxon>
        <taxon>Pterygota</taxon>
        <taxon>Neoptera</taxon>
        <taxon>Paraneoptera</taxon>
        <taxon>Hemiptera</taxon>
        <taxon>Sternorrhyncha</taxon>
        <taxon>Aphidomorpha</taxon>
        <taxon>Aphidoidea</taxon>
        <taxon>Aphididae</taxon>
        <taxon>Macrosiphini</taxon>
        <taxon>Macrosiphum</taxon>
    </lineage>
</organism>
<keyword evidence="3" id="KW-1185">Reference proteome</keyword>
<dbReference type="EMBL" id="CARXXK010000002">
    <property type="protein sequence ID" value="CAI6357519.1"/>
    <property type="molecule type" value="Genomic_DNA"/>
</dbReference>